<accession>A0A9X1QPH3</accession>
<evidence type="ECO:0000313" key="1">
    <source>
        <dbReference type="EMBL" id="MCF4005800.1"/>
    </source>
</evidence>
<proteinExistence type="predicted"/>
<dbReference type="RefSeq" id="WP_236117600.1">
    <property type="nucleotide sequence ID" value="NZ_JAKGSI010000001.1"/>
</dbReference>
<sequence length="278" mass="29304">MTKSTSSRAIKFLVILVVVLVILGALAEFGVRHMIRSSFRDDVMHHAQEAGVENPEEPNISFGASPVLFSLITKKVPHVDMTTPDTSQVSWPGGPNDLPEIKGQPSSAVTLDSVDISNSEAPIAEHLRISTTLGDDYLKAVLQQSMAGGGSQDDYAEDVIQSLFRITGVTSNAEEGTITIEFTGGATSMTLKPFAQNGRLAFEITRSSIFGLNLSEDVNRVIGEDLSEGFAESAQEGLRIEDAAVTADGLQLTMSGQNVNLHDISGAAAPAASASSAA</sequence>
<dbReference type="AlphaFoldDB" id="A0A9X1QPH3"/>
<dbReference type="Proteomes" id="UP001139336">
    <property type="component" value="Unassembled WGS sequence"/>
</dbReference>
<comment type="caution">
    <text evidence="1">The sequence shown here is derived from an EMBL/GenBank/DDBJ whole genome shotgun (WGS) entry which is preliminary data.</text>
</comment>
<dbReference type="EMBL" id="JAKGSI010000001">
    <property type="protein sequence ID" value="MCF4005800.1"/>
    <property type="molecule type" value="Genomic_DNA"/>
</dbReference>
<evidence type="ECO:0000313" key="2">
    <source>
        <dbReference type="Proteomes" id="UP001139336"/>
    </source>
</evidence>
<dbReference type="InterPro" id="IPR021373">
    <property type="entry name" value="DUF2993"/>
</dbReference>
<name>A0A9X1QPH3_9CORY</name>
<organism evidence="1 2">
    <name type="scientific">Corynebacterium uropygiale</name>
    <dbReference type="NCBI Taxonomy" id="1775911"/>
    <lineage>
        <taxon>Bacteria</taxon>
        <taxon>Bacillati</taxon>
        <taxon>Actinomycetota</taxon>
        <taxon>Actinomycetes</taxon>
        <taxon>Mycobacteriales</taxon>
        <taxon>Corynebacteriaceae</taxon>
        <taxon>Corynebacterium</taxon>
    </lineage>
</organism>
<keyword evidence="2" id="KW-1185">Reference proteome</keyword>
<protein>
    <submittedName>
        <fullName evidence="1">DUF2993 domain-containing protein</fullName>
    </submittedName>
</protein>
<gene>
    <name evidence="1" type="ORF">L1O03_01225</name>
</gene>
<reference evidence="1" key="1">
    <citation type="submission" date="2022-01" db="EMBL/GenBank/DDBJ databases">
        <title>Corynebacterium sp. nov isolated from isolated from the feces of the greater white-fronted geese (Anser albifrons) at Poyang Lake, PR China.</title>
        <authorList>
            <person name="Liu Q."/>
        </authorList>
    </citation>
    <scope>NUCLEOTIDE SEQUENCE</scope>
    <source>
        <strain evidence="1">JCM 32435</strain>
    </source>
</reference>
<dbReference type="Pfam" id="PF11209">
    <property type="entry name" value="LmeA"/>
    <property type="match status" value="1"/>
</dbReference>